<feature type="site" description="Lowers pKa of active site Tyr" evidence="7">
    <location>
        <position position="72"/>
    </location>
</feature>
<evidence type="ECO:0000256" key="5">
    <source>
        <dbReference type="PIRSR" id="PIRSR000097-1"/>
    </source>
</evidence>
<evidence type="ECO:0000259" key="8">
    <source>
        <dbReference type="Pfam" id="PF00248"/>
    </source>
</evidence>
<evidence type="ECO:0000256" key="4">
    <source>
        <dbReference type="ARBA" id="ARBA00049445"/>
    </source>
</evidence>
<dbReference type="Gene3D" id="3.20.20.100">
    <property type="entry name" value="NADP-dependent oxidoreductase domain"/>
    <property type="match status" value="1"/>
</dbReference>
<evidence type="ECO:0000256" key="3">
    <source>
        <dbReference type="ARBA" id="ARBA00023002"/>
    </source>
</evidence>
<dbReference type="GO" id="GO:0051596">
    <property type="term" value="P:methylglyoxal catabolic process"/>
    <property type="evidence" value="ECO:0007669"/>
    <property type="project" value="TreeGrafter"/>
</dbReference>
<accession>A0A8J7UV88</accession>
<dbReference type="AlphaFoldDB" id="A0A8J7UV88"/>
<evidence type="ECO:0000256" key="6">
    <source>
        <dbReference type="PIRSR" id="PIRSR000097-2"/>
    </source>
</evidence>
<keyword evidence="2" id="KW-0521">NADP</keyword>
<comment type="caution">
    <text evidence="9">The sequence shown here is derived from an EMBL/GenBank/DDBJ whole genome shotgun (WGS) entry which is preliminary data.</text>
</comment>
<dbReference type="EMBL" id="JAFIDN010000008">
    <property type="protein sequence ID" value="MBP3193190.1"/>
    <property type="molecule type" value="Genomic_DNA"/>
</dbReference>
<sequence>MKYVKAGSEHIPALGFGTYLLSGQTCVDAVRDAVAVGYRHIDTAEMYGNEAETGEGIRQSGVSRNELFVTTKLWNDSLAPSAVQRTTEQSLTSLQTDYIDLLLIHWPSSRVPLEDTLDAMNRLREQGKVRHLGVSNFNIALLQRALKTGVPLITNQVEYHVMLNQDKLMTFMRSHGMFLTAYSPLAKGRLVNNPVLREIGEKHDKTDVQVALRWLVQQDDVATVPKASGPDKRRKNFDIFDFELDSEDLELIDRLEKNRRVVDFPGLSPQWD</sequence>
<feature type="binding site" evidence="6">
    <location>
        <position position="105"/>
    </location>
    <ligand>
        <name>substrate</name>
    </ligand>
</feature>
<keyword evidence="3" id="KW-0560">Oxidoreductase</keyword>
<dbReference type="InterPro" id="IPR018170">
    <property type="entry name" value="Aldo/ket_reductase_CS"/>
</dbReference>
<dbReference type="PROSITE" id="PS00062">
    <property type="entry name" value="ALDOKETO_REDUCTASE_2"/>
    <property type="match status" value="1"/>
</dbReference>
<dbReference type="GO" id="GO:1990002">
    <property type="term" value="F:methylglyoxal reductase (NADPH) (acetol producing) activity"/>
    <property type="evidence" value="ECO:0007669"/>
    <property type="project" value="TreeGrafter"/>
</dbReference>
<dbReference type="FunFam" id="3.20.20.100:FF:000002">
    <property type="entry name" value="2,5-diketo-D-gluconic acid reductase A"/>
    <property type="match status" value="1"/>
</dbReference>
<dbReference type="InterPro" id="IPR036812">
    <property type="entry name" value="NAD(P)_OxRdtase_dom_sf"/>
</dbReference>
<reference evidence="9" key="1">
    <citation type="submission" date="2021-02" db="EMBL/GenBank/DDBJ databases">
        <title>Natronogracilivirga saccharolytica gen. nov. sp. nov. a new anaerobic, haloalkiliphilic carbohydrate-fermenting bacterium from soda lake and proposing of Cyclonatronumiaceae fam. nov. in the phylum Balneolaeota.</title>
        <authorList>
            <person name="Zhilina T.N."/>
            <person name="Sorokin D.Y."/>
            <person name="Zavarzina D.G."/>
            <person name="Toshchakov S.V."/>
            <person name="Kublanov I.V."/>
        </authorList>
    </citation>
    <scope>NUCLEOTIDE SEQUENCE</scope>
    <source>
        <strain evidence="9">Z-1702</strain>
    </source>
</reference>
<comment type="catalytic activity">
    <reaction evidence="4">
        <text>hydroxyacetone + NADP(+) = methylglyoxal + NADPH + H(+)</text>
        <dbReference type="Rhea" id="RHEA:27986"/>
        <dbReference type="ChEBI" id="CHEBI:15378"/>
        <dbReference type="ChEBI" id="CHEBI:17158"/>
        <dbReference type="ChEBI" id="CHEBI:27957"/>
        <dbReference type="ChEBI" id="CHEBI:57783"/>
        <dbReference type="ChEBI" id="CHEBI:58349"/>
    </reaction>
</comment>
<protein>
    <submittedName>
        <fullName evidence="9">Aldo/keto reductase</fullName>
    </submittedName>
</protein>
<dbReference type="Proteomes" id="UP000673975">
    <property type="component" value="Unassembled WGS sequence"/>
</dbReference>
<evidence type="ECO:0000256" key="2">
    <source>
        <dbReference type="ARBA" id="ARBA00022857"/>
    </source>
</evidence>
<dbReference type="PRINTS" id="PR00069">
    <property type="entry name" value="ALDKETRDTASE"/>
</dbReference>
<dbReference type="InterPro" id="IPR023210">
    <property type="entry name" value="NADP_OxRdtase_dom"/>
</dbReference>
<organism evidence="9 10">
    <name type="scientific">Natronogracilivirga saccharolytica</name>
    <dbReference type="NCBI Taxonomy" id="2812953"/>
    <lineage>
        <taxon>Bacteria</taxon>
        <taxon>Pseudomonadati</taxon>
        <taxon>Balneolota</taxon>
        <taxon>Balneolia</taxon>
        <taxon>Balneolales</taxon>
        <taxon>Cyclonatronaceae</taxon>
        <taxon>Natronogracilivirga</taxon>
    </lineage>
</organism>
<evidence type="ECO:0000256" key="1">
    <source>
        <dbReference type="ARBA" id="ARBA00007905"/>
    </source>
</evidence>
<dbReference type="SUPFAM" id="SSF51430">
    <property type="entry name" value="NAD(P)-linked oxidoreductase"/>
    <property type="match status" value="1"/>
</dbReference>
<evidence type="ECO:0000313" key="10">
    <source>
        <dbReference type="Proteomes" id="UP000673975"/>
    </source>
</evidence>
<dbReference type="RefSeq" id="WP_210512575.1">
    <property type="nucleotide sequence ID" value="NZ_JAFIDN010000008.1"/>
</dbReference>
<name>A0A8J7UV88_9BACT</name>
<dbReference type="Pfam" id="PF00248">
    <property type="entry name" value="Aldo_ket_red"/>
    <property type="match status" value="1"/>
</dbReference>
<dbReference type="PANTHER" id="PTHR43827:SF3">
    <property type="entry name" value="NADP-DEPENDENT OXIDOREDUCTASE DOMAIN-CONTAINING PROTEIN"/>
    <property type="match status" value="1"/>
</dbReference>
<keyword evidence="10" id="KW-1185">Reference proteome</keyword>
<feature type="domain" description="NADP-dependent oxidoreductase" evidence="8">
    <location>
        <begin position="14"/>
        <end position="256"/>
    </location>
</feature>
<feature type="active site" description="Proton donor" evidence="5">
    <location>
        <position position="47"/>
    </location>
</feature>
<dbReference type="PIRSF" id="PIRSF000097">
    <property type="entry name" value="AKR"/>
    <property type="match status" value="1"/>
</dbReference>
<comment type="similarity">
    <text evidence="1">Belongs to the aldo/keto reductase family.</text>
</comment>
<dbReference type="InterPro" id="IPR020471">
    <property type="entry name" value="AKR"/>
</dbReference>
<evidence type="ECO:0000313" key="9">
    <source>
        <dbReference type="EMBL" id="MBP3193190.1"/>
    </source>
</evidence>
<evidence type="ECO:0000256" key="7">
    <source>
        <dbReference type="PIRSR" id="PIRSR000097-3"/>
    </source>
</evidence>
<gene>
    <name evidence="9" type="ORF">NATSA_10985</name>
</gene>
<proteinExistence type="inferred from homology"/>
<dbReference type="PANTHER" id="PTHR43827">
    <property type="entry name" value="2,5-DIKETO-D-GLUCONIC ACID REDUCTASE"/>
    <property type="match status" value="1"/>
</dbReference>